<evidence type="ECO:0000256" key="1">
    <source>
        <dbReference type="SAM" id="MobiDB-lite"/>
    </source>
</evidence>
<protein>
    <submittedName>
        <fullName evidence="2">Uncharacterized protein</fullName>
    </submittedName>
</protein>
<reference evidence="2 3" key="1">
    <citation type="submission" date="2014-11" db="EMBL/GenBank/DDBJ databases">
        <authorList>
            <person name="Wibberg Daniel"/>
        </authorList>
    </citation>
    <scope>NUCLEOTIDE SEQUENCE [LARGE SCALE GENOMIC DNA]</scope>
    <source>
        <strain evidence="2">Rhizoctonia solani AG1-IB 7/3/14</strain>
    </source>
</reference>
<dbReference type="Proteomes" id="UP000059188">
    <property type="component" value="Unassembled WGS sequence"/>
</dbReference>
<name>A0A0B7F5D6_THACB</name>
<feature type="compositionally biased region" description="Basic and acidic residues" evidence="1">
    <location>
        <begin position="62"/>
        <end position="75"/>
    </location>
</feature>
<dbReference type="EMBL" id="LN679200">
    <property type="protein sequence ID" value="CEL52750.1"/>
    <property type="molecule type" value="Genomic_DNA"/>
</dbReference>
<feature type="compositionally biased region" description="Basic and acidic residues" evidence="1">
    <location>
        <begin position="14"/>
        <end position="35"/>
    </location>
</feature>
<accession>A0A0B7F5D6</accession>
<gene>
    <name evidence="2" type="ORF">RSOLAG1IB_11094</name>
</gene>
<evidence type="ECO:0000313" key="2">
    <source>
        <dbReference type="EMBL" id="CEL52750.1"/>
    </source>
</evidence>
<feature type="region of interest" description="Disordered" evidence="1">
    <location>
        <begin position="1"/>
        <end position="101"/>
    </location>
</feature>
<organism evidence="2 3">
    <name type="scientific">Thanatephorus cucumeris (strain AG1-IB / isolate 7/3/14)</name>
    <name type="common">Lettuce bottom rot fungus</name>
    <name type="synonym">Rhizoctonia solani</name>
    <dbReference type="NCBI Taxonomy" id="1108050"/>
    <lineage>
        <taxon>Eukaryota</taxon>
        <taxon>Fungi</taxon>
        <taxon>Dikarya</taxon>
        <taxon>Basidiomycota</taxon>
        <taxon>Agaricomycotina</taxon>
        <taxon>Agaricomycetes</taxon>
        <taxon>Cantharellales</taxon>
        <taxon>Ceratobasidiaceae</taxon>
        <taxon>Rhizoctonia</taxon>
        <taxon>Rhizoctonia solani AG-1</taxon>
    </lineage>
</organism>
<sequence>MPSPLCKSFWGLDEVSHDPDSESSQERDSSPREPPEGPPPNVITDLGTSSSDEGIGHTRSTPSDKYKSKHAEPHEPICAPRATFPSGGPGHTYRSDSTSTSYLLPTTKQEGHKYLKGFTNVTETGEKGTYLTTGELATTVCKFALYLCAGIYLFRG</sequence>
<dbReference type="AlphaFoldDB" id="A0A0B7F5D6"/>
<keyword evidence="3" id="KW-1185">Reference proteome</keyword>
<proteinExistence type="predicted"/>
<feature type="compositionally biased region" description="Polar residues" evidence="1">
    <location>
        <begin position="46"/>
        <end position="61"/>
    </location>
</feature>
<evidence type="ECO:0000313" key="3">
    <source>
        <dbReference type="Proteomes" id="UP000059188"/>
    </source>
</evidence>